<reference evidence="11" key="1">
    <citation type="journal article" date="2015" name="BMC Genomics">
        <title>Genomic and transcriptomic analysis of the endophytic fungus Pestalotiopsis fici reveals its lifestyle and high potential for synthesis of natural products.</title>
        <authorList>
            <person name="Wang X."/>
            <person name="Zhang X."/>
            <person name="Liu L."/>
            <person name="Xiang M."/>
            <person name="Wang W."/>
            <person name="Sun X."/>
            <person name="Che Y."/>
            <person name="Guo L."/>
            <person name="Liu G."/>
            <person name="Guo L."/>
            <person name="Wang C."/>
            <person name="Yin W.B."/>
            <person name="Stadler M."/>
            <person name="Zhang X."/>
            <person name="Liu X."/>
        </authorList>
    </citation>
    <scope>NUCLEOTIDE SEQUENCE [LARGE SCALE GENOMIC DNA]</scope>
    <source>
        <strain evidence="11">W106-1 / CGMCC3.15140</strain>
    </source>
</reference>
<keyword evidence="11" id="KW-1185">Reference proteome</keyword>
<dbReference type="Gene3D" id="3.40.50.1820">
    <property type="entry name" value="alpha/beta hydrolase"/>
    <property type="match status" value="1"/>
</dbReference>
<dbReference type="AlphaFoldDB" id="W3WWM6"/>
<evidence type="ECO:0000256" key="1">
    <source>
        <dbReference type="ARBA" id="ARBA00010092"/>
    </source>
</evidence>
<dbReference type="STRING" id="1229662.W3WWM6"/>
<evidence type="ECO:0000259" key="9">
    <source>
        <dbReference type="Pfam" id="PF22244"/>
    </source>
</evidence>
<gene>
    <name evidence="10" type="ORF">PFICI_11140</name>
</gene>
<dbReference type="HOGENOM" id="CLU_028869_1_1_1"/>
<dbReference type="InterPro" id="IPR029058">
    <property type="entry name" value="AB_hydrolase_fold"/>
</dbReference>
<dbReference type="GO" id="GO:0046274">
    <property type="term" value="P:lignin catabolic process"/>
    <property type="evidence" value="ECO:0007669"/>
    <property type="project" value="UniProtKB-KW"/>
</dbReference>
<feature type="signal peptide" evidence="8">
    <location>
        <begin position="1"/>
        <end position="19"/>
    </location>
</feature>
<feature type="domain" description="4-O-methyl-glucuronoyl methylesterase-like" evidence="9">
    <location>
        <begin position="97"/>
        <end position="326"/>
    </location>
</feature>
<protein>
    <recommendedName>
        <fullName evidence="7">(4-O-methyl)-D-glucuronate--lignin esterase</fullName>
        <ecNumber evidence="7">3.1.1.117</ecNumber>
    </recommendedName>
</protein>
<keyword evidence="2" id="KW-0719">Serine esterase</keyword>
<keyword evidence="4" id="KW-0378">Hydrolase</keyword>
<keyword evidence="3 8" id="KW-0732">Signal</keyword>
<comment type="similarity">
    <text evidence="1">Belongs to the carbohydrate esterase 15 (CE15) family.</text>
</comment>
<dbReference type="KEGG" id="pfy:PFICI_11140"/>
<dbReference type="InterPro" id="IPR054579">
    <property type="entry name" value="GCE-like_dom"/>
</dbReference>
<evidence type="ECO:0000256" key="6">
    <source>
        <dbReference type="ARBA" id="ARBA00024511"/>
    </source>
</evidence>
<dbReference type="InParanoid" id="W3WWM6"/>
<proteinExistence type="inferred from homology"/>
<evidence type="ECO:0000256" key="8">
    <source>
        <dbReference type="SAM" id="SignalP"/>
    </source>
</evidence>
<dbReference type="OMA" id="HHMLMAL"/>
<dbReference type="Proteomes" id="UP000030651">
    <property type="component" value="Unassembled WGS sequence"/>
</dbReference>
<dbReference type="Pfam" id="PF22244">
    <property type="entry name" value="GCE_fung"/>
    <property type="match status" value="1"/>
</dbReference>
<dbReference type="RefSeq" id="XP_007837912.1">
    <property type="nucleotide sequence ID" value="XM_007839721.1"/>
</dbReference>
<evidence type="ECO:0000256" key="3">
    <source>
        <dbReference type="ARBA" id="ARBA00022729"/>
    </source>
</evidence>
<evidence type="ECO:0000256" key="2">
    <source>
        <dbReference type="ARBA" id="ARBA00022487"/>
    </source>
</evidence>
<dbReference type="EC" id="3.1.1.117" evidence="7"/>
<organism evidence="10 11">
    <name type="scientific">Pestalotiopsis fici (strain W106-1 / CGMCC3.15140)</name>
    <dbReference type="NCBI Taxonomy" id="1229662"/>
    <lineage>
        <taxon>Eukaryota</taxon>
        <taxon>Fungi</taxon>
        <taxon>Dikarya</taxon>
        <taxon>Ascomycota</taxon>
        <taxon>Pezizomycotina</taxon>
        <taxon>Sordariomycetes</taxon>
        <taxon>Xylariomycetidae</taxon>
        <taxon>Amphisphaeriales</taxon>
        <taxon>Sporocadaceae</taxon>
        <taxon>Pestalotiopsis</taxon>
    </lineage>
</organism>
<dbReference type="ESTHER" id="9pezi-w3wwm6">
    <property type="family name" value="Glucuronoyl_esterase"/>
</dbReference>
<evidence type="ECO:0000256" key="5">
    <source>
        <dbReference type="ARBA" id="ARBA00023185"/>
    </source>
</evidence>
<dbReference type="GO" id="GO:0052689">
    <property type="term" value="F:carboxylic ester hydrolase activity"/>
    <property type="evidence" value="ECO:0007669"/>
    <property type="project" value="UniProtKB-KW"/>
</dbReference>
<evidence type="ECO:0000313" key="11">
    <source>
        <dbReference type="Proteomes" id="UP000030651"/>
    </source>
</evidence>
<dbReference type="SUPFAM" id="SSF53474">
    <property type="entry name" value="alpha/beta-Hydrolases"/>
    <property type="match status" value="1"/>
</dbReference>
<evidence type="ECO:0000256" key="4">
    <source>
        <dbReference type="ARBA" id="ARBA00022801"/>
    </source>
</evidence>
<keyword evidence="5" id="KW-0439">Lignin degradation</keyword>
<comment type="catalytic activity">
    <reaction evidence="6">
        <text>a 4-O-methyl-alpha-D-glucuronosyl ester derivative + H2O = 4-O-methyl-alpha-D-glucuronate derivative + an alcohol + H(+)</text>
        <dbReference type="Rhea" id="RHEA:67452"/>
        <dbReference type="ChEBI" id="CHEBI:15377"/>
        <dbReference type="ChEBI" id="CHEBI:15378"/>
        <dbReference type="ChEBI" id="CHEBI:30879"/>
        <dbReference type="ChEBI" id="CHEBI:171667"/>
        <dbReference type="ChEBI" id="CHEBI:171668"/>
        <dbReference type="EC" id="3.1.1.117"/>
    </reaction>
    <physiologicalReaction direction="left-to-right" evidence="6">
        <dbReference type="Rhea" id="RHEA:67453"/>
    </physiologicalReaction>
</comment>
<dbReference type="OrthoDB" id="3781271at2759"/>
<name>W3WWM6_PESFW</name>
<feature type="chain" id="PRO_5004835488" description="(4-O-methyl)-D-glucuronate--lignin esterase" evidence="8">
    <location>
        <begin position="20"/>
        <end position="393"/>
    </location>
</feature>
<evidence type="ECO:0000313" key="10">
    <source>
        <dbReference type="EMBL" id="ETS77266.1"/>
    </source>
</evidence>
<dbReference type="eggNOG" id="ENOG502QS8Y">
    <property type="taxonomic scope" value="Eukaryota"/>
</dbReference>
<accession>W3WWM6</accession>
<dbReference type="GeneID" id="19276153"/>
<dbReference type="EMBL" id="KI912116">
    <property type="protein sequence ID" value="ETS77266.1"/>
    <property type="molecule type" value="Genomic_DNA"/>
</dbReference>
<sequence length="393" mass="42024">MGIKLKLLFTCLWLGLATSQEYSPTPTICTIEANPSYTKATKLPDPFLLSNGSRLTTKEQWACKRSEIREQLQKYELGVKPSKPTVSATFSSSKITITSSQGDKSAVFTVAVKVPSGTGPFPALIAYEGASIPVPSGVAVLTFPNHDVAADDPRGKGKFYDLYGTSHPVGALMAWAWGVSRLIDALEQLGSAAMRIDTSRLAVTGCSRNGKGALIAAAFDDRIALAIPQEGGSGGPGCWRIVADIKKNGTKTEDATQIIQGDSWFATAFSQYAPDTSQLPYDHHMLMALVAPRGLLVIENSGIDYLGPASTYGCSVAARMVYDSLGVANNMGISQASHGSSHCSMPASQNPEVAAFFNKFLLGVESDTNVVKTDGKFTWWAPKWIAWSLNELI</sequence>
<evidence type="ECO:0000256" key="7">
    <source>
        <dbReference type="ARBA" id="ARBA00026105"/>
    </source>
</evidence>